<gene>
    <name evidence="2" type="ORF">LCGC14_0828170</name>
</gene>
<organism evidence="2">
    <name type="scientific">marine sediment metagenome</name>
    <dbReference type="NCBI Taxonomy" id="412755"/>
    <lineage>
        <taxon>unclassified sequences</taxon>
        <taxon>metagenomes</taxon>
        <taxon>ecological metagenomes</taxon>
    </lineage>
</organism>
<sequence length="221" mass="24988">MKGKYRRGKISRQKFVDGLKKLRFMDDEGRFWMIGARSSQWYYFEGKDWIQSDPTSTIGTKGICRYCGFANSVEADTCVHCGGDLRKKGKLPSRRKEKKEEKWKERHKWGFEDKKRATFVLRSLNPFSFFLFLGAAGLLLGIFTGAFIGATNYFPGIVKSLPIFIKENKGNLLGGIIYAGLGGVVGFIFFGFLGYCNALIVNVISSFVGGIKVDIERLREK</sequence>
<reference evidence="2" key="1">
    <citation type="journal article" date="2015" name="Nature">
        <title>Complex archaea that bridge the gap between prokaryotes and eukaryotes.</title>
        <authorList>
            <person name="Spang A."/>
            <person name="Saw J.H."/>
            <person name="Jorgensen S.L."/>
            <person name="Zaremba-Niedzwiedzka K."/>
            <person name="Martijn J."/>
            <person name="Lind A.E."/>
            <person name="van Eijk R."/>
            <person name="Schleper C."/>
            <person name="Guy L."/>
            <person name="Ettema T.J."/>
        </authorList>
    </citation>
    <scope>NUCLEOTIDE SEQUENCE</scope>
</reference>
<comment type="caution">
    <text evidence="2">The sequence shown here is derived from an EMBL/GenBank/DDBJ whole genome shotgun (WGS) entry which is preliminary data.</text>
</comment>
<name>A0A0F9Q203_9ZZZZ</name>
<keyword evidence="1" id="KW-0472">Membrane</keyword>
<keyword evidence="1" id="KW-0812">Transmembrane</keyword>
<accession>A0A0F9Q203</accession>
<proteinExistence type="predicted"/>
<dbReference type="InterPro" id="IPR038587">
    <property type="entry name" value="Ribosomal_eL40_sf"/>
</dbReference>
<dbReference type="EMBL" id="LAZR01002362">
    <property type="protein sequence ID" value="KKN31032.1"/>
    <property type="molecule type" value="Genomic_DNA"/>
</dbReference>
<keyword evidence="1" id="KW-1133">Transmembrane helix</keyword>
<feature type="transmembrane region" description="Helical" evidence="1">
    <location>
        <begin position="129"/>
        <end position="155"/>
    </location>
</feature>
<evidence type="ECO:0000256" key="1">
    <source>
        <dbReference type="SAM" id="Phobius"/>
    </source>
</evidence>
<evidence type="ECO:0008006" key="3">
    <source>
        <dbReference type="Google" id="ProtNLM"/>
    </source>
</evidence>
<feature type="transmembrane region" description="Helical" evidence="1">
    <location>
        <begin position="175"/>
        <end position="196"/>
    </location>
</feature>
<protein>
    <recommendedName>
        <fullName evidence="3">RanBP2-type domain-containing protein</fullName>
    </recommendedName>
</protein>
<dbReference type="Gene3D" id="4.10.1060.50">
    <property type="match status" value="1"/>
</dbReference>
<dbReference type="AlphaFoldDB" id="A0A0F9Q203"/>
<evidence type="ECO:0000313" key="2">
    <source>
        <dbReference type="EMBL" id="KKN31032.1"/>
    </source>
</evidence>